<feature type="transmembrane region" description="Helical" evidence="1">
    <location>
        <begin position="94"/>
        <end position="114"/>
    </location>
</feature>
<feature type="transmembrane region" description="Helical" evidence="1">
    <location>
        <begin position="134"/>
        <end position="154"/>
    </location>
</feature>
<reference evidence="2 3" key="1">
    <citation type="submission" date="2019-03" db="EMBL/GenBank/DDBJ databases">
        <authorList>
            <person name="Yang Y."/>
        </authorList>
    </citation>
    <scope>NUCLEOTIDE SEQUENCE [LARGE SCALE GENOMIC DNA]</scope>
    <source>
        <strain evidence="2 3">ASL-1</strain>
    </source>
</reference>
<proteinExistence type="predicted"/>
<feature type="transmembrane region" description="Helical" evidence="1">
    <location>
        <begin position="63"/>
        <end position="82"/>
    </location>
</feature>
<evidence type="ECO:0008006" key="4">
    <source>
        <dbReference type="Google" id="ProtNLM"/>
    </source>
</evidence>
<dbReference type="Pfam" id="PF01944">
    <property type="entry name" value="SpoIIM"/>
    <property type="match status" value="1"/>
</dbReference>
<keyword evidence="3" id="KW-1185">Reference proteome</keyword>
<organism evidence="2 3">
    <name type="scientific">Jeotgalibacillus salarius</name>
    <dbReference type="NCBI Taxonomy" id="546023"/>
    <lineage>
        <taxon>Bacteria</taxon>
        <taxon>Bacillati</taxon>
        <taxon>Bacillota</taxon>
        <taxon>Bacilli</taxon>
        <taxon>Bacillales</taxon>
        <taxon>Caryophanaceae</taxon>
        <taxon>Jeotgalibacillus</taxon>
    </lineage>
</organism>
<dbReference type="AlphaFoldDB" id="A0A4Y8LKQ3"/>
<dbReference type="EMBL" id="SORX01000002">
    <property type="protein sequence ID" value="TFE03142.1"/>
    <property type="molecule type" value="Genomic_DNA"/>
</dbReference>
<evidence type="ECO:0000313" key="2">
    <source>
        <dbReference type="EMBL" id="TFE03142.1"/>
    </source>
</evidence>
<sequence>MCREGSRMKTNISSAILHYISKHMAYYTFILILLSGGTAAGALLVNIYAPLNIMPAVHLDTQLNGQIFSALMIDLVLLLFIWTSGFTLAGLPIAWFLIYMKGCLFGFASGMLLYEKGLSGLGHAAIILLPHNMLMMSVYVVLGAESLILAGQIWKGIGARQPFVYTIRNMGTAYLFLLGVSIAAAGFAGMIEYYVPGFLIKIFIT</sequence>
<dbReference type="InterPro" id="IPR002798">
    <property type="entry name" value="SpoIIM-like"/>
</dbReference>
<protein>
    <recommendedName>
        <fullName evidence="4">Stage II sporulation protein M</fullName>
    </recommendedName>
</protein>
<name>A0A4Y8LKQ3_9BACL</name>
<feature type="transmembrane region" description="Helical" evidence="1">
    <location>
        <begin position="174"/>
        <end position="195"/>
    </location>
</feature>
<comment type="caution">
    <text evidence="2">The sequence shown here is derived from an EMBL/GenBank/DDBJ whole genome shotgun (WGS) entry which is preliminary data.</text>
</comment>
<keyword evidence="1" id="KW-0472">Membrane</keyword>
<accession>A0A4Y8LKQ3</accession>
<keyword evidence="1" id="KW-1133">Transmembrane helix</keyword>
<dbReference type="Proteomes" id="UP000297776">
    <property type="component" value="Unassembled WGS sequence"/>
</dbReference>
<evidence type="ECO:0000313" key="3">
    <source>
        <dbReference type="Proteomes" id="UP000297776"/>
    </source>
</evidence>
<dbReference type="OrthoDB" id="2065033at2"/>
<feature type="transmembrane region" description="Helical" evidence="1">
    <location>
        <begin position="26"/>
        <end position="51"/>
    </location>
</feature>
<keyword evidence="1" id="KW-0812">Transmembrane</keyword>
<evidence type="ECO:0000256" key="1">
    <source>
        <dbReference type="SAM" id="Phobius"/>
    </source>
</evidence>
<gene>
    <name evidence="2" type="ORF">E2626_04830</name>
</gene>